<protein>
    <submittedName>
        <fullName evidence="2">Uncharacterized protein</fullName>
    </submittedName>
</protein>
<evidence type="ECO:0000313" key="3">
    <source>
        <dbReference type="Proteomes" id="UP000230886"/>
    </source>
</evidence>
<dbReference type="RefSeq" id="WP_099698422.1">
    <property type="nucleotide sequence ID" value="NZ_NOVD01000031.1"/>
</dbReference>
<dbReference type="AlphaFoldDB" id="A0A2A5J460"/>
<accession>A0A2A5J460</accession>
<feature type="transmembrane region" description="Helical" evidence="1">
    <location>
        <begin position="42"/>
        <end position="64"/>
    </location>
</feature>
<reference evidence="2 3" key="1">
    <citation type="submission" date="2017-07" db="EMBL/GenBank/DDBJ databases">
        <title>Draft sequence of Rhodococcus enclensis 23b-28.</title>
        <authorList>
            <person name="Besaury L."/>
            <person name="Sancelme M."/>
            <person name="Amato P."/>
            <person name="Lallement A."/>
            <person name="Delort A.-M."/>
        </authorList>
    </citation>
    <scope>NUCLEOTIDE SEQUENCE [LARGE SCALE GENOMIC DNA]</scope>
    <source>
        <strain evidence="2 3">23b-28</strain>
    </source>
</reference>
<evidence type="ECO:0000256" key="1">
    <source>
        <dbReference type="SAM" id="Phobius"/>
    </source>
</evidence>
<comment type="caution">
    <text evidence="2">The sequence shown here is derived from an EMBL/GenBank/DDBJ whole genome shotgun (WGS) entry which is preliminary data.</text>
</comment>
<sequence length="138" mass="14404">MDTSSIGRSGAQNILAFATFGVIAVSGVLGLGALYAATSLRVFAILVLGIGIFAFVVMIAAVVTITGLPSAGTLQVNVWTWALISLAVATNILLFRAFWIYLPLVVILGALALADLRIRANRRRSTSSSTVGLSARNP</sequence>
<feature type="transmembrane region" description="Helical" evidence="1">
    <location>
        <begin position="14"/>
        <end position="36"/>
    </location>
</feature>
<organism evidence="2 3">
    <name type="scientific">Rhodococcus qingshengii</name>
    <dbReference type="NCBI Taxonomy" id="334542"/>
    <lineage>
        <taxon>Bacteria</taxon>
        <taxon>Bacillati</taxon>
        <taxon>Actinomycetota</taxon>
        <taxon>Actinomycetes</taxon>
        <taxon>Mycobacteriales</taxon>
        <taxon>Nocardiaceae</taxon>
        <taxon>Rhodococcus</taxon>
        <taxon>Rhodococcus erythropolis group</taxon>
    </lineage>
</organism>
<keyword evidence="1" id="KW-0472">Membrane</keyword>
<evidence type="ECO:0000313" key="2">
    <source>
        <dbReference type="EMBL" id="PCK24388.1"/>
    </source>
</evidence>
<feature type="transmembrane region" description="Helical" evidence="1">
    <location>
        <begin position="100"/>
        <end position="118"/>
    </location>
</feature>
<dbReference type="Proteomes" id="UP000230886">
    <property type="component" value="Unassembled WGS sequence"/>
</dbReference>
<keyword evidence="1" id="KW-0812">Transmembrane</keyword>
<proteinExistence type="predicted"/>
<keyword evidence="1" id="KW-1133">Transmembrane helix</keyword>
<dbReference type="EMBL" id="NOVD01000031">
    <property type="protein sequence ID" value="PCK24388.1"/>
    <property type="molecule type" value="Genomic_DNA"/>
</dbReference>
<name>A0A2A5J460_RHOSG</name>
<gene>
    <name evidence="2" type="ORF">CHR55_26220</name>
</gene>